<feature type="region of interest" description="Disordered" evidence="1">
    <location>
        <begin position="1"/>
        <end position="24"/>
    </location>
</feature>
<dbReference type="Proteomes" id="UP000245629">
    <property type="component" value="Plasmid unnamed1"/>
</dbReference>
<accession>A0A2S2CW99</accession>
<reference evidence="3" key="1">
    <citation type="submission" date="2018-05" db="EMBL/GenBank/DDBJ databases">
        <title>Azospirillum thermophila sp. nov., a novel isolated from hot spring.</title>
        <authorList>
            <person name="Zhao Z."/>
        </authorList>
    </citation>
    <scope>NUCLEOTIDE SEQUENCE [LARGE SCALE GENOMIC DNA]</scope>
    <source>
        <strain evidence="3">CFH 70021</strain>
        <plasmid evidence="3">unnamed1</plasmid>
    </source>
</reference>
<dbReference type="AlphaFoldDB" id="A0A2S2CW99"/>
<dbReference type="GO" id="GO:0016740">
    <property type="term" value="F:transferase activity"/>
    <property type="evidence" value="ECO:0007669"/>
    <property type="project" value="UniProtKB-KW"/>
</dbReference>
<dbReference type="Pfam" id="PF13692">
    <property type="entry name" value="Glyco_trans_1_4"/>
    <property type="match status" value="1"/>
</dbReference>
<geneLocation type="plasmid" evidence="2 3">
    <name>unnamed1</name>
</geneLocation>
<keyword evidence="2" id="KW-0808">Transferase</keyword>
<name>A0A2S2CW99_9PROT</name>
<evidence type="ECO:0000313" key="3">
    <source>
        <dbReference type="Proteomes" id="UP000245629"/>
    </source>
</evidence>
<dbReference type="OrthoDB" id="9769600at2"/>
<gene>
    <name evidence="2" type="ORF">DEW08_21915</name>
</gene>
<proteinExistence type="predicted"/>
<evidence type="ECO:0000256" key="1">
    <source>
        <dbReference type="SAM" id="MobiDB-lite"/>
    </source>
</evidence>
<keyword evidence="2" id="KW-0614">Plasmid</keyword>
<sequence length="388" mass="43411">MEYADKSEVLPIEGSPPPSGRTRRPSDFICFSHLRWGFVHQRPQHLMERFAREFRLFYVEEPVEADIDEPGMVVYDGSAGIRLLVPQLPRGMSGREAEVAQRRVLERKFAELGIRNPVLWYYNPMAPQFADHLAAAAVVYDCMDELSAFRGAPPELVERERGLLQRADVVFTGGYSLYEAKRDRHPNVHPFPSSVDVKHFAAARDGREPADQADLPRPRLGFYGVIDERLDLELLDAAARLRPDWQFVILGPVVKIDPAALPQAPNISYPGMRGYGELPAYLAGWDVALMPFALNESTRFISPTKTPEYLAAGCPVVSTPITDVVRTYGDSGLVWIADTPEAFVAACEEALKVDRHAPDWLGAIDRVLGDMSWDTTWGRMKTLVDSAC</sequence>
<keyword evidence="3" id="KW-1185">Reference proteome</keyword>
<dbReference type="Gene3D" id="3.40.50.2000">
    <property type="entry name" value="Glycogen Phosphorylase B"/>
    <property type="match status" value="1"/>
</dbReference>
<protein>
    <submittedName>
        <fullName evidence="2">Glycosyl transferase</fullName>
    </submittedName>
</protein>
<dbReference type="SUPFAM" id="SSF53756">
    <property type="entry name" value="UDP-Glycosyltransferase/glycogen phosphorylase"/>
    <property type="match status" value="1"/>
</dbReference>
<dbReference type="PANTHER" id="PTHR12526:SF630">
    <property type="entry name" value="GLYCOSYLTRANSFERASE"/>
    <property type="match status" value="1"/>
</dbReference>
<dbReference type="KEGG" id="azz:DEW08_21915"/>
<dbReference type="CDD" id="cd04950">
    <property type="entry name" value="GT4_TuaH-like"/>
    <property type="match status" value="1"/>
</dbReference>
<dbReference type="PANTHER" id="PTHR12526">
    <property type="entry name" value="GLYCOSYLTRANSFERASE"/>
    <property type="match status" value="1"/>
</dbReference>
<dbReference type="RefSeq" id="WP_109331350.1">
    <property type="nucleotide sequence ID" value="NZ_CP029356.1"/>
</dbReference>
<evidence type="ECO:0000313" key="2">
    <source>
        <dbReference type="EMBL" id="AWK88746.1"/>
    </source>
</evidence>
<dbReference type="EMBL" id="CP029356">
    <property type="protein sequence ID" value="AWK88746.1"/>
    <property type="molecule type" value="Genomic_DNA"/>
</dbReference>
<organism evidence="2 3">
    <name type="scientific">Azospirillum thermophilum</name>
    <dbReference type="NCBI Taxonomy" id="2202148"/>
    <lineage>
        <taxon>Bacteria</taxon>
        <taxon>Pseudomonadati</taxon>
        <taxon>Pseudomonadota</taxon>
        <taxon>Alphaproteobacteria</taxon>
        <taxon>Rhodospirillales</taxon>
        <taxon>Azospirillaceae</taxon>
        <taxon>Azospirillum</taxon>
    </lineage>
</organism>